<dbReference type="Pfam" id="PF01535">
    <property type="entry name" value="PPR"/>
    <property type="match status" value="2"/>
</dbReference>
<accession>A0AAV8SQL2</accession>
<dbReference type="EMBL" id="JAIWQS010000009">
    <property type="protein sequence ID" value="KAJ8754582.1"/>
    <property type="molecule type" value="Genomic_DNA"/>
</dbReference>
<evidence type="ECO:0008006" key="6">
    <source>
        <dbReference type="Google" id="ProtNLM"/>
    </source>
</evidence>
<feature type="repeat" description="PPR" evidence="3">
    <location>
        <begin position="302"/>
        <end position="336"/>
    </location>
</feature>
<keyword evidence="2" id="KW-0677">Repeat</keyword>
<proteinExistence type="inferred from homology"/>
<dbReference type="InterPro" id="IPR002885">
    <property type="entry name" value="PPR_rpt"/>
</dbReference>
<dbReference type="Gene3D" id="1.25.40.10">
    <property type="entry name" value="Tetratricopeptide repeat domain"/>
    <property type="match status" value="4"/>
</dbReference>
<dbReference type="AlphaFoldDB" id="A0AAV8SQL2"/>
<dbReference type="Pfam" id="PF13041">
    <property type="entry name" value="PPR_2"/>
    <property type="match status" value="3"/>
</dbReference>
<reference evidence="4 5" key="1">
    <citation type="submission" date="2021-09" db="EMBL/GenBank/DDBJ databases">
        <title>Genomic insights and catalytic innovation underlie evolution of tropane alkaloids biosynthesis.</title>
        <authorList>
            <person name="Wang Y.-J."/>
            <person name="Tian T."/>
            <person name="Huang J.-P."/>
            <person name="Huang S.-X."/>
        </authorList>
    </citation>
    <scope>NUCLEOTIDE SEQUENCE [LARGE SCALE GENOMIC DNA]</scope>
    <source>
        <strain evidence="4">KIB-2018</strain>
        <tissue evidence="4">Leaf</tissue>
    </source>
</reference>
<dbReference type="InterPro" id="IPR050872">
    <property type="entry name" value="PPR_P_subfamily"/>
</dbReference>
<dbReference type="InterPro" id="IPR011990">
    <property type="entry name" value="TPR-like_helical_dom_sf"/>
</dbReference>
<feature type="repeat" description="PPR" evidence="3">
    <location>
        <begin position="232"/>
        <end position="266"/>
    </location>
</feature>
<dbReference type="NCBIfam" id="TIGR00756">
    <property type="entry name" value="PPR"/>
    <property type="match status" value="6"/>
</dbReference>
<comment type="similarity">
    <text evidence="1">Belongs to the PPR family. P subfamily.</text>
</comment>
<sequence>MSPPKPLSPFRLASLLRLEKDPQLAFHLFLNPNPIPDPHRNANTPTKPFRYSLVSYDIIIMKLGRAKIRAKMFDEMHKILRQLKTETRFVPKEVLFCNVISFYGRAGLPDKALTLFDEIPSFRCQRTIKSINSLLNALLMCEQFDKMMELLVCIEKFAQPDTCTFNIFIYWFCSKGRVDDAWKVFDEMKSRGLSPNNRTFGSLIYGLCLNLKWKEAFELKNNMERVYGTVPNAHIYASLIKALCCVGDLYLAFRLKEEMSKKRVKLDSAIYATLISGLFKVGKKEEAFGLLEEMTLAGCKLDTVTYNVLICEFCKDLDFEAAFKVLNEMVGKGCKPEVISYNIILDRLCKVGKWTEASDLFEDMPRRGCVPDVTSYRILFDGLSKAFQYENATLILDEMIFKGFAPYPVGITNFVDSLCQAKNEDLLLSVLNSLAKGNAIPEHLWKRSIAFVVKEDMLLSLSEHVDSLTS</sequence>
<dbReference type="PROSITE" id="PS51375">
    <property type="entry name" value="PPR"/>
    <property type="match status" value="6"/>
</dbReference>
<evidence type="ECO:0000256" key="1">
    <source>
        <dbReference type="ARBA" id="ARBA00007626"/>
    </source>
</evidence>
<gene>
    <name evidence="4" type="ORF">K2173_010019</name>
</gene>
<comment type="caution">
    <text evidence="4">The sequence shown here is derived from an EMBL/GenBank/DDBJ whole genome shotgun (WGS) entry which is preliminary data.</text>
</comment>
<name>A0AAV8SQL2_9ROSI</name>
<dbReference type="PANTHER" id="PTHR46128:SF211">
    <property type="entry name" value="PENTACOTRIPEPTIDE-REPEAT REGION OF PRORP DOMAIN-CONTAINING PROTEIN"/>
    <property type="match status" value="1"/>
</dbReference>
<feature type="repeat" description="PPR" evidence="3">
    <location>
        <begin position="337"/>
        <end position="371"/>
    </location>
</feature>
<feature type="repeat" description="PPR" evidence="3">
    <location>
        <begin position="161"/>
        <end position="195"/>
    </location>
</feature>
<feature type="repeat" description="PPR" evidence="3">
    <location>
        <begin position="267"/>
        <end position="301"/>
    </location>
</feature>
<protein>
    <recommendedName>
        <fullName evidence="6">Pentatricopeptide repeat-containing protein</fullName>
    </recommendedName>
</protein>
<dbReference type="PANTHER" id="PTHR46128">
    <property type="entry name" value="MITOCHONDRIAL GROUP I INTRON SPLICING FACTOR CCM1"/>
    <property type="match status" value="1"/>
</dbReference>
<organism evidence="4 5">
    <name type="scientific">Erythroxylum novogranatense</name>
    <dbReference type="NCBI Taxonomy" id="1862640"/>
    <lineage>
        <taxon>Eukaryota</taxon>
        <taxon>Viridiplantae</taxon>
        <taxon>Streptophyta</taxon>
        <taxon>Embryophyta</taxon>
        <taxon>Tracheophyta</taxon>
        <taxon>Spermatophyta</taxon>
        <taxon>Magnoliopsida</taxon>
        <taxon>eudicotyledons</taxon>
        <taxon>Gunneridae</taxon>
        <taxon>Pentapetalae</taxon>
        <taxon>rosids</taxon>
        <taxon>fabids</taxon>
        <taxon>Malpighiales</taxon>
        <taxon>Erythroxylaceae</taxon>
        <taxon>Erythroxylum</taxon>
    </lineage>
</organism>
<feature type="repeat" description="PPR" evidence="3">
    <location>
        <begin position="372"/>
        <end position="406"/>
    </location>
</feature>
<evidence type="ECO:0000256" key="2">
    <source>
        <dbReference type="ARBA" id="ARBA00022737"/>
    </source>
</evidence>
<evidence type="ECO:0000313" key="5">
    <source>
        <dbReference type="Proteomes" id="UP001159364"/>
    </source>
</evidence>
<evidence type="ECO:0000313" key="4">
    <source>
        <dbReference type="EMBL" id="KAJ8754582.1"/>
    </source>
</evidence>
<dbReference type="Proteomes" id="UP001159364">
    <property type="component" value="Linkage Group LG09"/>
</dbReference>
<keyword evidence="5" id="KW-1185">Reference proteome</keyword>
<evidence type="ECO:0000256" key="3">
    <source>
        <dbReference type="PROSITE-ProRule" id="PRU00708"/>
    </source>
</evidence>